<comment type="caution">
    <text evidence="1">The sequence shown here is derived from an EMBL/GenBank/DDBJ whole genome shotgun (WGS) entry which is preliminary data.</text>
</comment>
<accession>A0A926DBG1</accession>
<proteinExistence type="predicted"/>
<dbReference type="EMBL" id="JACRSN010000034">
    <property type="protein sequence ID" value="MBC8535003.1"/>
    <property type="molecule type" value="Genomic_DNA"/>
</dbReference>
<dbReference type="Proteomes" id="UP000651482">
    <property type="component" value="Unassembled WGS sequence"/>
</dbReference>
<organism evidence="1 2">
    <name type="scientific">Yeguia hominis</name>
    <dbReference type="NCBI Taxonomy" id="2763662"/>
    <lineage>
        <taxon>Bacteria</taxon>
        <taxon>Bacillati</taxon>
        <taxon>Bacillota</taxon>
        <taxon>Clostridia</taxon>
        <taxon>Eubacteriales</taxon>
        <taxon>Yeguiaceae</taxon>
        <taxon>Yeguia</taxon>
    </lineage>
</organism>
<protein>
    <submittedName>
        <fullName evidence="1">Uncharacterized protein</fullName>
    </submittedName>
</protein>
<evidence type="ECO:0000313" key="2">
    <source>
        <dbReference type="Proteomes" id="UP000651482"/>
    </source>
</evidence>
<dbReference type="AlphaFoldDB" id="A0A926DBG1"/>
<dbReference type="RefSeq" id="WP_249320661.1">
    <property type="nucleotide sequence ID" value="NZ_JACRSN010000034.1"/>
</dbReference>
<evidence type="ECO:0000313" key="1">
    <source>
        <dbReference type="EMBL" id="MBC8535003.1"/>
    </source>
</evidence>
<reference evidence="1" key="1">
    <citation type="submission" date="2020-08" db="EMBL/GenBank/DDBJ databases">
        <title>Genome public.</title>
        <authorList>
            <person name="Liu C."/>
            <person name="Sun Q."/>
        </authorList>
    </citation>
    <scope>NUCLEOTIDE SEQUENCE</scope>
    <source>
        <strain evidence="1">NSJ-40</strain>
    </source>
</reference>
<sequence length="223" mass="25393">MENHLFLRNFYADVECKDFLIGSCPSAFEASNLQLRSGVNVISGDIDGGGWTLSYLLSYPKDPSIILWENGYQLEWNGIPITLAQLADLTVPIGARSARQSPFSIKTLVRRALRKSKLPYSAEEVLEIFTIPEFLWNRKLLHTGSRLWKCQAAIGFAGNRPIFCFPWMSRRRLDPLIVFVNQICSELKKRGNPILIMPVSKAEMVADLADYWIDADYFLSNRD</sequence>
<name>A0A926DBG1_9FIRM</name>
<keyword evidence="2" id="KW-1185">Reference proteome</keyword>
<gene>
    <name evidence="1" type="ORF">IAG03_13675</name>
</gene>